<name>A0ABS1CCV5_9GAMM</name>
<dbReference type="PROSITE" id="PS51257">
    <property type="entry name" value="PROKAR_LIPOPROTEIN"/>
    <property type="match status" value="1"/>
</dbReference>
<evidence type="ECO:0000256" key="1">
    <source>
        <dbReference type="SAM" id="SignalP"/>
    </source>
</evidence>
<feature type="chain" id="PRO_5047446704" description="DUF2459 domain-containing protein" evidence="1">
    <location>
        <begin position="21"/>
        <end position="200"/>
    </location>
</feature>
<sequence length="200" mass="22042">MSMKVALRCLAIALMGLVLAGCGGKVMAPALNGTQDARPVFLIDHGRHANLVLTRADGTMVRYLYGDWRWYAKGDTGVLRTLPTLFAATPSALGRQVLTGPATAASIRRQVRREIQGLHRLTAAGARIDRLDRRLRHYFERQRKQAHYNAALAVEFVPGERPYTLFGNSNHVVAEWLEALGIRVRGNPVFGGWRIAGAEA</sequence>
<proteinExistence type="predicted"/>
<dbReference type="Proteomes" id="UP000748752">
    <property type="component" value="Unassembled WGS sequence"/>
</dbReference>
<comment type="caution">
    <text evidence="2">The sequence shown here is derived from an EMBL/GenBank/DDBJ whole genome shotgun (WGS) entry which is preliminary data.</text>
</comment>
<evidence type="ECO:0000313" key="2">
    <source>
        <dbReference type="EMBL" id="MBK1629716.1"/>
    </source>
</evidence>
<organism evidence="2 3">
    <name type="scientific">Thiohalocapsa halophila</name>
    <dbReference type="NCBI Taxonomy" id="69359"/>
    <lineage>
        <taxon>Bacteria</taxon>
        <taxon>Pseudomonadati</taxon>
        <taxon>Pseudomonadota</taxon>
        <taxon>Gammaproteobacteria</taxon>
        <taxon>Chromatiales</taxon>
        <taxon>Chromatiaceae</taxon>
        <taxon>Thiohalocapsa</taxon>
    </lineage>
</organism>
<keyword evidence="3" id="KW-1185">Reference proteome</keyword>
<evidence type="ECO:0000313" key="3">
    <source>
        <dbReference type="Proteomes" id="UP000748752"/>
    </source>
</evidence>
<protein>
    <recommendedName>
        <fullName evidence="4">DUF2459 domain-containing protein</fullName>
    </recommendedName>
</protein>
<reference evidence="2 3" key="1">
    <citation type="journal article" date="2020" name="Microorganisms">
        <title>Osmotic Adaptation and Compatible Solute Biosynthesis of Phototrophic Bacteria as Revealed from Genome Analyses.</title>
        <authorList>
            <person name="Imhoff J.F."/>
            <person name="Rahn T."/>
            <person name="Kunzel S."/>
            <person name="Keller A."/>
            <person name="Neulinger S.C."/>
        </authorList>
    </citation>
    <scope>NUCLEOTIDE SEQUENCE [LARGE SCALE GENOMIC DNA]</scope>
    <source>
        <strain evidence="2 3">DSM 6210</strain>
    </source>
</reference>
<accession>A0ABS1CCV5</accession>
<feature type="signal peptide" evidence="1">
    <location>
        <begin position="1"/>
        <end position="20"/>
    </location>
</feature>
<keyword evidence="1" id="KW-0732">Signal</keyword>
<evidence type="ECO:0008006" key="4">
    <source>
        <dbReference type="Google" id="ProtNLM"/>
    </source>
</evidence>
<gene>
    <name evidence="2" type="ORF">CKO31_02965</name>
</gene>
<dbReference type="EMBL" id="NRRV01000004">
    <property type="protein sequence ID" value="MBK1629716.1"/>
    <property type="molecule type" value="Genomic_DNA"/>
</dbReference>